<dbReference type="RefSeq" id="WP_203746506.1">
    <property type="nucleotide sequence ID" value="NZ_BAAAUC010000084.1"/>
</dbReference>
<evidence type="ECO:0000313" key="3">
    <source>
        <dbReference type="Proteomes" id="UP000619479"/>
    </source>
</evidence>
<accession>A0A919ILD5</accession>
<proteinExistence type="predicted"/>
<keyword evidence="3" id="KW-1185">Reference proteome</keyword>
<keyword evidence="1" id="KW-0472">Membrane</keyword>
<sequence>MIRTPVMSAEEGVQVFVDTTGRRKRLLAVAGVLVALFAALYMGVVGASVVQASDSALTARATVSTSATVGASATATATATAAASSASG</sequence>
<keyword evidence="1" id="KW-1133">Transmembrane helix</keyword>
<evidence type="ECO:0000313" key="2">
    <source>
        <dbReference type="EMBL" id="GID68024.1"/>
    </source>
</evidence>
<dbReference type="AlphaFoldDB" id="A0A919ILD5"/>
<evidence type="ECO:0000256" key="1">
    <source>
        <dbReference type="SAM" id="Phobius"/>
    </source>
</evidence>
<dbReference type="EMBL" id="BOMH01000043">
    <property type="protein sequence ID" value="GID68024.1"/>
    <property type="molecule type" value="Genomic_DNA"/>
</dbReference>
<keyword evidence="1" id="KW-0812">Transmembrane</keyword>
<name>A0A919ILD5_9ACTN</name>
<protein>
    <submittedName>
        <fullName evidence="2">Uncharacterized protein</fullName>
    </submittedName>
</protein>
<comment type="caution">
    <text evidence="2">The sequence shown here is derived from an EMBL/GenBank/DDBJ whole genome shotgun (WGS) entry which is preliminary data.</text>
</comment>
<reference evidence="2" key="1">
    <citation type="submission" date="2021-01" db="EMBL/GenBank/DDBJ databases">
        <title>Whole genome shotgun sequence of Actinoplanes cyaneus NBRC 14990.</title>
        <authorList>
            <person name="Komaki H."/>
            <person name="Tamura T."/>
        </authorList>
    </citation>
    <scope>NUCLEOTIDE SEQUENCE</scope>
    <source>
        <strain evidence="2">NBRC 14990</strain>
    </source>
</reference>
<gene>
    <name evidence="2" type="ORF">Acy02nite_59050</name>
</gene>
<feature type="transmembrane region" description="Helical" evidence="1">
    <location>
        <begin position="26"/>
        <end position="50"/>
    </location>
</feature>
<dbReference type="Proteomes" id="UP000619479">
    <property type="component" value="Unassembled WGS sequence"/>
</dbReference>
<organism evidence="2 3">
    <name type="scientific">Actinoplanes cyaneus</name>
    <dbReference type="NCBI Taxonomy" id="52696"/>
    <lineage>
        <taxon>Bacteria</taxon>
        <taxon>Bacillati</taxon>
        <taxon>Actinomycetota</taxon>
        <taxon>Actinomycetes</taxon>
        <taxon>Micromonosporales</taxon>
        <taxon>Micromonosporaceae</taxon>
        <taxon>Actinoplanes</taxon>
    </lineage>
</organism>